<dbReference type="RefSeq" id="WP_071913957.1">
    <property type="nucleotide sequence ID" value="NZ_CP017637.1"/>
</dbReference>
<reference evidence="1 2" key="1">
    <citation type="submission" date="2016-11" db="EMBL/GenBank/DDBJ databases">
        <title>Complete Genome Sequence of Bradyrhizobium sp. strain J5, an isolated from soybean nodule in Hokkaido.</title>
        <authorList>
            <person name="Kanehara K."/>
        </authorList>
    </citation>
    <scope>NUCLEOTIDE SEQUENCE [LARGE SCALE GENOMIC DNA]</scope>
    <source>
        <strain evidence="1 2">J5</strain>
    </source>
</reference>
<name>A0A1L3FFD6_BRAJP</name>
<gene>
    <name evidence="1" type="ORF">BKD09_27135</name>
</gene>
<dbReference type="Proteomes" id="UP000181962">
    <property type="component" value="Chromosome"/>
</dbReference>
<evidence type="ECO:0000313" key="2">
    <source>
        <dbReference type="Proteomes" id="UP000181962"/>
    </source>
</evidence>
<dbReference type="OrthoDB" id="6057563at2"/>
<evidence type="ECO:0000313" key="1">
    <source>
        <dbReference type="EMBL" id="APG12016.1"/>
    </source>
</evidence>
<proteinExistence type="predicted"/>
<organism evidence="1 2">
    <name type="scientific">Bradyrhizobium japonicum</name>
    <dbReference type="NCBI Taxonomy" id="375"/>
    <lineage>
        <taxon>Bacteria</taxon>
        <taxon>Pseudomonadati</taxon>
        <taxon>Pseudomonadota</taxon>
        <taxon>Alphaproteobacteria</taxon>
        <taxon>Hyphomicrobiales</taxon>
        <taxon>Nitrobacteraceae</taxon>
        <taxon>Bradyrhizobium</taxon>
    </lineage>
</organism>
<dbReference type="EMBL" id="CP017637">
    <property type="protein sequence ID" value="APG12016.1"/>
    <property type="molecule type" value="Genomic_DNA"/>
</dbReference>
<dbReference type="AlphaFoldDB" id="A0A1L3FFD6"/>
<protein>
    <submittedName>
        <fullName evidence="1">Uncharacterized protein</fullName>
    </submittedName>
</protein>
<sequence length="170" mass="18890">MRPIEIFIQGAHVPEILVATAAPVDTVAGVLAGLDRPIEIREETLIFVEDMHGPLDPETCIEELLPLRFDEEAIVVPLRLHVTKCRHVAVSVRFNGENENRRFAPGSTIGRVHHWAARRAFGLSPRDAAEHVLQITGTDKRPDRDVHIGTLTGDTCAVEFDLVPRKRVEG</sequence>
<accession>A0A1L3FFD6</accession>